<evidence type="ECO:0000313" key="7">
    <source>
        <dbReference type="Proteomes" id="UP000092445"/>
    </source>
</evidence>
<sequence>MRKIYQILSISGTDPSGGAGMQADLKTFSALGAYGASIITSLVSQNTLGVQKIFSVSEECIISQIDSVINDLKIDAIKIGMILKPSVIRTIFEKIKNCFTPWIILDPVIFAKDGSRLLKKESEDLLKNILIPCASIITPNLLEAGLLLGTSVAHNEEQMKKQGRSLLQYGCKAVLIKGGHLNTRNSPDWLISKESEVRFNTDRILTKNTHGTGCTLSAALAALRPKCKNWETTIKLAKKWLTVPKVSIDIEIGFDTPIAYDIWISQHSANPEATMFFAIYRKAYVAERSTLEGSLPESEPPP</sequence>
<protein>
    <recommendedName>
        <fullName evidence="5">Pyridoxamine kinase/Phosphomethylpyrimidine kinase domain-containing protein</fullName>
    </recommendedName>
</protein>
<keyword evidence="2" id="KW-0547">Nucleotide-binding</keyword>
<dbReference type="NCBIfam" id="TIGR00097">
    <property type="entry name" value="HMP-P_kinase"/>
    <property type="match status" value="1"/>
</dbReference>
<evidence type="ECO:0000256" key="1">
    <source>
        <dbReference type="ARBA" id="ARBA00022679"/>
    </source>
</evidence>
<name>A0A1A9Z1B6_GLOPL</name>
<accession>A0A1A9Z1B6</accession>
<dbReference type="EnsemblMetazoa" id="GPAI000779-RA">
    <property type="protein sequence ID" value="GPAI000779-PA"/>
    <property type="gene ID" value="GPAI000779"/>
</dbReference>
<dbReference type="PANTHER" id="PTHR20858:SF17">
    <property type="entry name" value="HYDROXYMETHYLPYRIMIDINE_PHOSPHOMETHYLPYRIMIDINE KINASE THI20-RELATED"/>
    <property type="match status" value="1"/>
</dbReference>
<dbReference type="Gene3D" id="3.40.1190.20">
    <property type="match status" value="1"/>
</dbReference>
<dbReference type="AlphaFoldDB" id="A0A1A9Z1B6"/>
<organism evidence="6 7">
    <name type="scientific">Glossina pallidipes</name>
    <name type="common">Tsetse fly</name>
    <dbReference type="NCBI Taxonomy" id="7398"/>
    <lineage>
        <taxon>Eukaryota</taxon>
        <taxon>Metazoa</taxon>
        <taxon>Ecdysozoa</taxon>
        <taxon>Arthropoda</taxon>
        <taxon>Hexapoda</taxon>
        <taxon>Insecta</taxon>
        <taxon>Pterygota</taxon>
        <taxon>Neoptera</taxon>
        <taxon>Endopterygota</taxon>
        <taxon>Diptera</taxon>
        <taxon>Brachycera</taxon>
        <taxon>Muscomorpha</taxon>
        <taxon>Hippoboscoidea</taxon>
        <taxon>Glossinidae</taxon>
        <taxon>Glossina</taxon>
    </lineage>
</organism>
<dbReference type="GO" id="GO:0008972">
    <property type="term" value="F:phosphomethylpyrimidine kinase activity"/>
    <property type="evidence" value="ECO:0007669"/>
    <property type="project" value="InterPro"/>
</dbReference>
<reference evidence="7" key="1">
    <citation type="submission" date="2014-03" db="EMBL/GenBank/DDBJ databases">
        <authorList>
            <person name="Aksoy S."/>
            <person name="Warren W."/>
            <person name="Wilson R.K."/>
        </authorList>
    </citation>
    <scope>NUCLEOTIDE SEQUENCE [LARGE SCALE GENOMIC DNA]</scope>
    <source>
        <strain evidence="7">IAEA</strain>
    </source>
</reference>
<keyword evidence="1" id="KW-0808">Transferase</keyword>
<evidence type="ECO:0000256" key="2">
    <source>
        <dbReference type="ARBA" id="ARBA00022741"/>
    </source>
</evidence>
<dbReference type="GO" id="GO:0005829">
    <property type="term" value="C:cytosol"/>
    <property type="evidence" value="ECO:0007669"/>
    <property type="project" value="TreeGrafter"/>
</dbReference>
<dbReference type="InterPro" id="IPR029056">
    <property type="entry name" value="Ribokinase-like"/>
</dbReference>
<dbReference type="InterPro" id="IPR004399">
    <property type="entry name" value="HMP/HMP-P_kinase_dom"/>
</dbReference>
<dbReference type="VEuPathDB" id="VectorBase:GPAI000779"/>
<dbReference type="Pfam" id="PF08543">
    <property type="entry name" value="Phos_pyr_kin"/>
    <property type="match status" value="1"/>
</dbReference>
<feature type="domain" description="Pyridoxamine kinase/Phosphomethylpyrimidine kinase" evidence="5">
    <location>
        <begin position="14"/>
        <end position="242"/>
    </location>
</feature>
<dbReference type="Proteomes" id="UP000092445">
    <property type="component" value="Unassembled WGS sequence"/>
</dbReference>
<proteinExistence type="predicted"/>
<dbReference type="GO" id="GO:0008902">
    <property type="term" value="F:hydroxymethylpyrimidine kinase activity"/>
    <property type="evidence" value="ECO:0007669"/>
    <property type="project" value="TreeGrafter"/>
</dbReference>
<keyword evidence="4" id="KW-0067">ATP-binding</keyword>
<dbReference type="GO" id="GO:0009228">
    <property type="term" value="P:thiamine biosynthetic process"/>
    <property type="evidence" value="ECO:0007669"/>
    <property type="project" value="InterPro"/>
</dbReference>
<dbReference type="SUPFAM" id="SSF53613">
    <property type="entry name" value="Ribokinase-like"/>
    <property type="match status" value="1"/>
</dbReference>
<dbReference type="PANTHER" id="PTHR20858">
    <property type="entry name" value="PHOSPHOMETHYLPYRIMIDINE KINASE"/>
    <property type="match status" value="1"/>
</dbReference>
<evidence type="ECO:0000256" key="4">
    <source>
        <dbReference type="ARBA" id="ARBA00022840"/>
    </source>
</evidence>
<keyword evidence="3" id="KW-0418">Kinase</keyword>
<dbReference type="FunFam" id="3.40.1190.20:FF:000003">
    <property type="entry name" value="Phosphomethylpyrimidine kinase ThiD"/>
    <property type="match status" value="1"/>
</dbReference>
<keyword evidence="7" id="KW-1185">Reference proteome</keyword>
<dbReference type="STRING" id="7398.A0A1A9Z1B6"/>
<evidence type="ECO:0000313" key="6">
    <source>
        <dbReference type="EnsemblMetazoa" id="GPAI000779-PA"/>
    </source>
</evidence>
<reference evidence="6" key="2">
    <citation type="submission" date="2020-05" db="UniProtKB">
        <authorList>
            <consortium name="EnsemblMetazoa"/>
        </authorList>
    </citation>
    <scope>IDENTIFICATION</scope>
    <source>
        <strain evidence="6">IAEA</strain>
    </source>
</reference>
<evidence type="ECO:0000259" key="5">
    <source>
        <dbReference type="Pfam" id="PF08543"/>
    </source>
</evidence>
<dbReference type="CDD" id="cd01169">
    <property type="entry name" value="HMPP_kinase"/>
    <property type="match status" value="1"/>
</dbReference>
<evidence type="ECO:0000256" key="3">
    <source>
        <dbReference type="ARBA" id="ARBA00022777"/>
    </source>
</evidence>
<dbReference type="InterPro" id="IPR013749">
    <property type="entry name" value="PM/HMP-P_kinase-1"/>
</dbReference>
<dbReference type="GO" id="GO:0005524">
    <property type="term" value="F:ATP binding"/>
    <property type="evidence" value="ECO:0007669"/>
    <property type="project" value="UniProtKB-KW"/>
</dbReference>